<protein>
    <submittedName>
        <fullName evidence="1">Uncharacterized protein</fullName>
    </submittedName>
</protein>
<proteinExistence type="predicted"/>
<comment type="caution">
    <text evidence="1">The sequence shown here is derived from an EMBL/GenBank/DDBJ whole genome shotgun (WGS) entry which is preliminary data.</text>
</comment>
<dbReference type="EMBL" id="JARBHB010000004">
    <property type="protein sequence ID" value="KAJ8885498.1"/>
    <property type="molecule type" value="Genomic_DNA"/>
</dbReference>
<keyword evidence="2" id="KW-1185">Reference proteome</keyword>
<accession>A0ABQ9HMC5</accession>
<sequence length="159" mass="17504">MYTRVQGWEHACARITRKKEQGKREIPKKTHSIAASFCTIPTCENLGTTPLGIKPGSPSWEASILTTTPPLCNVQGHQNGDVKDLAFLGQCSLSGEKLSADTEAAKKFVVTFTQLVSDEKLSPEQVYNADETALYWRCMPRSILFTPDDAHTGMKESKG</sequence>
<name>A0ABQ9HMC5_9NEOP</name>
<gene>
    <name evidence="1" type="ORF">PR048_011696</name>
</gene>
<evidence type="ECO:0000313" key="2">
    <source>
        <dbReference type="Proteomes" id="UP001159363"/>
    </source>
</evidence>
<evidence type="ECO:0000313" key="1">
    <source>
        <dbReference type="EMBL" id="KAJ8885498.1"/>
    </source>
</evidence>
<dbReference type="Proteomes" id="UP001159363">
    <property type="component" value="Chromosome X"/>
</dbReference>
<reference evidence="1 2" key="1">
    <citation type="submission" date="2023-02" db="EMBL/GenBank/DDBJ databases">
        <title>LHISI_Scaffold_Assembly.</title>
        <authorList>
            <person name="Stuart O.P."/>
            <person name="Cleave R."/>
            <person name="Magrath M.J.L."/>
            <person name="Mikheyev A.S."/>
        </authorList>
    </citation>
    <scope>NUCLEOTIDE SEQUENCE [LARGE SCALE GENOMIC DNA]</scope>
    <source>
        <strain evidence="1">Daus_M_001</strain>
        <tissue evidence="1">Leg muscle</tissue>
    </source>
</reference>
<organism evidence="1 2">
    <name type="scientific">Dryococelus australis</name>
    <dbReference type="NCBI Taxonomy" id="614101"/>
    <lineage>
        <taxon>Eukaryota</taxon>
        <taxon>Metazoa</taxon>
        <taxon>Ecdysozoa</taxon>
        <taxon>Arthropoda</taxon>
        <taxon>Hexapoda</taxon>
        <taxon>Insecta</taxon>
        <taxon>Pterygota</taxon>
        <taxon>Neoptera</taxon>
        <taxon>Polyneoptera</taxon>
        <taxon>Phasmatodea</taxon>
        <taxon>Verophasmatodea</taxon>
        <taxon>Anareolatae</taxon>
        <taxon>Phasmatidae</taxon>
        <taxon>Eurycanthinae</taxon>
        <taxon>Dryococelus</taxon>
    </lineage>
</organism>